<dbReference type="InterPro" id="IPR008978">
    <property type="entry name" value="HSP20-like_chaperone"/>
</dbReference>
<sequence length="147" mass="17361">MNRKHLPQKGFFHELQEFVDTFFSNPFADFFDLNMVQFNLFETEEAYIVKAELPGYHPKNIQLEVTGPYLRVRASKTVLHEVQNDHDQTYVTEQSQEMIERMIDFPFSLEHKPITARYQNNVLEVTIKKDGFISEKITTIPVQSFIE</sequence>
<dbReference type="Pfam" id="PF00011">
    <property type="entry name" value="HSP20"/>
    <property type="match status" value="1"/>
</dbReference>
<dbReference type="InterPro" id="IPR031107">
    <property type="entry name" value="Small_HSP"/>
</dbReference>
<dbReference type="EMBL" id="JBHRZT010000072">
    <property type="protein sequence ID" value="MFC3886085.1"/>
    <property type="molecule type" value="Genomic_DNA"/>
</dbReference>
<dbReference type="Proteomes" id="UP001595752">
    <property type="component" value="Unassembled WGS sequence"/>
</dbReference>
<dbReference type="PANTHER" id="PTHR11527">
    <property type="entry name" value="HEAT-SHOCK PROTEIN 20 FAMILY MEMBER"/>
    <property type="match status" value="1"/>
</dbReference>
<feature type="domain" description="SHSP" evidence="3">
    <location>
        <begin position="29"/>
        <end position="145"/>
    </location>
</feature>
<evidence type="ECO:0000256" key="2">
    <source>
        <dbReference type="RuleBase" id="RU003616"/>
    </source>
</evidence>
<name>A0ABV8B8I5_9BACI</name>
<evidence type="ECO:0000259" key="3">
    <source>
        <dbReference type="PROSITE" id="PS01031"/>
    </source>
</evidence>
<comment type="caution">
    <text evidence="4">The sequence shown here is derived from an EMBL/GenBank/DDBJ whole genome shotgun (WGS) entry which is preliminary data.</text>
</comment>
<dbReference type="CDD" id="cd06464">
    <property type="entry name" value="ACD_sHsps-like"/>
    <property type="match status" value="1"/>
</dbReference>
<organism evidence="4 5">
    <name type="scientific">Bacillus songklensis</name>
    <dbReference type="NCBI Taxonomy" id="1069116"/>
    <lineage>
        <taxon>Bacteria</taxon>
        <taxon>Bacillati</taxon>
        <taxon>Bacillota</taxon>
        <taxon>Bacilli</taxon>
        <taxon>Bacillales</taxon>
        <taxon>Bacillaceae</taxon>
        <taxon>Bacillus</taxon>
    </lineage>
</organism>
<reference evidence="5" key="1">
    <citation type="journal article" date="2019" name="Int. J. Syst. Evol. Microbiol.">
        <title>The Global Catalogue of Microorganisms (GCM) 10K type strain sequencing project: providing services to taxonomists for standard genome sequencing and annotation.</title>
        <authorList>
            <consortium name="The Broad Institute Genomics Platform"/>
            <consortium name="The Broad Institute Genome Sequencing Center for Infectious Disease"/>
            <person name="Wu L."/>
            <person name="Ma J."/>
        </authorList>
    </citation>
    <scope>NUCLEOTIDE SEQUENCE [LARGE SCALE GENOMIC DNA]</scope>
    <source>
        <strain evidence="5">CCUG 61889</strain>
    </source>
</reference>
<evidence type="ECO:0000256" key="1">
    <source>
        <dbReference type="PROSITE-ProRule" id="PRU00285"/>
    </source>
</evidence>
<gene>
    <name evidence="4" type="ORF">ACFOU2_22425</name>
</gene>
<keyword evidence="5" id="KW-1185">Reference proteome</keyword>
<dbReference type="InterPro" id="IPR002068">
    <property type="entry name" value="A-crystallin/Hsp20_dom"/>
</dbReference>
<dbReference type="PROSITE" id="PS01031">
    <property type="entry name" value="SHSP"/>
    <property type="match status" value="1"/>
</dbReference>
<dbReference type="Gene3D" id="2.60.40.790">
    <property type="match status" value="1"/>
</dbReference>
<evidence type="ECO:0000313" key="5">
    <source>
        <dbReference type="Proteomes" id="UP001595752"/>
    </source>
</evidence>
<evidence type="ECO:0000313" key="4">
    <source>
        <dbReference type="EMBL" id="MFC3886085.1"/>
    </source>
</evidence>
<protein>
    <submittedName>
        <fullName evidence="4">Hsp20/alpha crystallin family protein</fullName>
    </submittedName>
</protein>
<proteinExistence type="inferred from homology"/>
<accession>A0ABV8B8I5</accession>
<dbReference type="RefSeq" id="WP_377918453.1">
    <property type="nucleotide sequence ID" value="NZ_JBHRZT010000072.1"/>
</dbReference>
<comment type="similarity">
    <text evidence="1 2">Belongs to the small heat shock protein (HSP20) family.</text>
</comment>
<dbReference type="SUPFAM" id="SSF49764">
    <property type="entry name" value="HSP20-like chaperones"/>
    <property type="match status" value="1"/>
</dbReference>